<evidence type="ECO:0000259" key="3">
    <source>
        <dbReference type="Pfam" id="PF01558"/>
    </source>
</evidence>
<feature type="domain" description="Pyruvate:ferredoxin oxidoreductase core" evidence="5">
    <location>
        <begin position="466"/>
        <end position="530"/>
    </location>
</feature>
<dbReference type="Gene3D" id="3.40.920.10">
    <property type="entry name" value="Pyruvate-ferredoxin oxidoreductase, PFOR, domain III"/>
    <property type="match status" value="1"/>
</dbReference>
<dbReference type="InterPro" id="IPR033412">
    <property type="entry name" value="PFOR_II"/>
</dbReference>
<evidence type="ECO:0000256" key="1">
    <source>
        <dbReference type="ARBA" id="ARBA00023002"/>
    </source>
</evidence>
<evidence type="ECO:0000256" key="2">
    <source>
        <dbReference type="SAM" id="MobiDB-lite"/>
    </source>
</evidence>
<dbReference type="InterPro" id="IPR019752">
    <property type="entry name" value="Pyrv/ketoisovalerate_OxRed_cat"/>
</dbReference>
<dbReference type="SUPFAM" id="SSF52518">
    <property type="entry name" value="Thiamin diphosphate-binding fold (THDP-binding)"/>
    <property type="match status" value="1"/>
</dbReference>
<accession>A0AAJ6CS36</accession>
<feature type="region of interest" description="Disordered" evidence="2">
    <location>
        <begin position="385"/>
        <end position="408"/>
    </location>
</feature>
<evidence type="ECO:0000313" key="7">
    <source>
        <dbReference type="EMBL" id="WFG38963.1"/>
    </source>
</evidence>
<dbReference type="InterPro" id="IPR029061">
    <property type="entry name" value="THDP-binding"/>
</dbReference>
<protein>
    <submittedName>
        <fullName evidence="7">2-oxoacid:acceptor oxidoreductase subunit alpha</fullName>
    </submittedName>
</protein>
<dbReference type="InterPro" id="IPR002869">
    <property type="entry name" value="Pyrv_flavodox_OxRed_cen"/>
</dbReference>
<dbReference type="InterPro" id="IPR050722">
    <property type="entry name" value="Pyruvate:ferred/Flavod_OxRd"/>
</dbReference>
<dbReference type="EMBL" id="WMBE01000001">
    <property type="protein sequence ID" value="MDG0866320.1"/>
    <property type="molecule type" value="Genomic_DNA"/>
</dbReference>
<feature type="domain" description="Pyruvate flavodoxin/ferredoxin oxidoreductase pyrimidine binding" evidence="4">
    <location>
        <begin position="210"/>
        <end position="436"/>
    </location>
</feature>
<dbReference type="CDD" id="cd07034">
    <property type="entry name" value="TPP_PYR_PFOR_IOR-alpha_like"/>
    <property type="match status" value="1"/>
</dbReference>
<dbReference type="PANTHER" id="PTHR32154">
    <property type="entry name" value="PYRUVATE-FLAVODOXIN OXIDOREDUCTASE-RELATED"/>
    <property type="match status" value="1"/>
</dbReference>
<organism evidence="7 8">
    <name type="scientific">Candidatus Lucifugimonas marina</name>
    <dbReference type="NCBI Taxonomy" id="3038979"/>
    <lineage>
        <taxon>Bacteria</taxon>
        <taxon>Bacillati</taxon>
        <taxon>Chloroflexota</taxon>
        <taxon>Dehalococcoidia</taxon>
        <taxon>SAR202 cluster</taxon>
        <taxon>Candidatus Lucifugimonadales</taxon>
        <taxon>Candidatus Lucifugimonadaceae</taxon>
        <taxon>Candidatus Lucifugimonas</taxon>
    </lineage>
</organism>
<name>A0AAJ6CS36_9CHLR</name>
<keyword evidence="1" id="KW-0560">Oxidoreductase</keyword>
<dbReference type="EMBL" id="CP046147">
    <property type="protein sequence ID" value="WFG38963.1"/>
    <property type="molecule type" value="Genomic_DNA"/>
</dbReference>
<dbReference type="InterPro" id="IPR022367">
    <property type="entry name" value="2-oxoacid/accept_OxRdtase_asu"/>
</dbReference>
<proteinExistence type="predicted"/>
<dbReference type="GO" id="GO:0006979">
    <property type="term" value="P:response to oxidative stress"/>
    <property type="evidence" value="ECO:0007669"/>
    <property type="project" value="TreeGrafter"/>
</dbReference>
<dbReference type="NCBIfam" id="TIGR03710">
    <property type="entry name" value="OAFO_sf"/>
    <property type="match status" value="1"/>
</dbReference>
<sequence>MDKHDFVIRFAGEGGQGLVTSADALARAAAHAGYFVQTHSTFPSQIMGGPASSQVRISTTPVLSSGDGVDVLVALNQYAYDHHNEDLNPGGVTVYNAEEYELPEGGNYFGIKADELAKSTGNARAANMVTIGAVANLIDFKLEEIDEFITQRFTRGRDGDAEIIEANIKAVRLGVDVAASSGFSVGQLEAATPPDYQQIVITGNAALAMGATAAGLNFYVGYPISPATTVLVWMENNLWGEDRFVHQVASEIEAINATLGAGFAGKKAMTATAGPGFSLMSEGLGLAWMAEIPMVVTNVQRGGPATGLPTKSEQSDLYTSMHPAHGDIRMPLLAPGTIEECFYAAALAQNWAERYQGPVILVTEFGLAERGENIRRPDLSKISAESRTTVSESDTGKRYDSWDGSTPLPGMPIPGGPGAYVANGSEHDEIGDTTHLPRHHVRLTERRFKKIDLLDGAHYEIENANAETIIMPWGSSKGPAREAYDRLRDQGADVGWLYSVSLNPLPEEVTEVLKTGKKIIVPELNYLGQWSSLLRMEGYNAESITQYTGLPFRPADLVDSISERIGAGVTA</sequence>
<evidence type="ECO:0000259" key="5">
    <source>
        <dbReference type="Pfam" id="PF17147"/>
    </source>
</evidence>
<reference evidence="8 9" key="1">
    <citation type="submission" date="2019-11" db="EMBL/GenBank/DDBJ databases">
        <authorList>
            <person name="Cho J.-C."/>
        </authorList>
    </citation>
    <scope>NUCLEOTIDE SEQUENCE [LARGE SCALE GENOMIC DNA]</scope>
    <source>
        <strain evidence="7 8">JH1073</strain>
        <strain evidence="6 9">JH702</strain>
    </source>
</reference>
<reference evidence="7" key="2">
    <citation type="journal article" date="2023" name="Nat. Commun.">
        <title>Cultivation of marine bacteria of the SAR202 clade.</title>
        <authorList>
            <person name="Lim Y."/>
            <person name="Seo J.H."/>
            <person name="Giovannoni S.J."/>
            <person name="Kang I."/>
            <person name="Cho J.C."/>
        </authorList>
    </citation>
    <scope>NUCLEOTIDE SEQUENCE</scope>
    <source>
        <strain evidence="7">JH1073</strain>
    </source>
</reference>
<evidence type="ECO:0000313" key="9">
    <source>
        <dbReference type="Proteomes" id="UP001321249"/>
    </source>
</evidence>
<dbReference type="Gene3D" id="3.40.50.970">
    <property type="match status" value="1"/>
</dbReference>
<gene>
    <name evidence="6" type="ORF">GKO46_04435</name>
    <name evidence="7" type="ORF">GKO48_04825</name>
</gene>
<dbReference type="Proteomes" id="UP001219901">
    <property type="component" value="Chromosome"/>
</dbReference>
<dbReference type="Pfam" id="PF01855">
    <property type="entry name" value="POR_N"/>
    <property type="match status" value="1"/>
</dbReference>
<dbReference type="InterPro" id="IPR009014">
    <property type="entry name" value="Transketo_C/PFOR_II"/>
</dbReference>
<evidence type="ECO:0000259" key="4">
    <source>
        <dbReference type="Pfam" id="PF01855"/>
    </source>
</evidence>
<dbReference type="Gene3D" id="3.40.50.920">
    <property type="match status" value="1"/>
</dbReference>
<dbReference type="InterPro" id="IPR002880">
    <property type="entry name" value="Pyrv_Fd/Flavodoxin_OxRdtase_N"/>
</dbReference>
<reference evidence="8" key="3">
    <citation type="submission" date="2023-06" db="EMBL/GenBank/DDBJ databases">
        <title>Pangenomics reveal diversification of enzyme families and niche specialization in globally abundant SAR202 bacteria.</title>
        <authorList>
            <person name="Saw J.H.W."/>
        </authorList>
    </citation>
    <scope>NUCLEOTIDE SEQUENCE [LARGE SCALE GENOMIC DNA]</scope>
    <source>
        <strain evidence="8">JH1073</strain>
    </source>
</reference>
<keyword evidence="8" id="KW-1185">Reference proteome</keyword>
<dbReference type="AlphaFoldDB" id="A0AAJ6CS36"/>
<dbReference type="Proteomes" id="UP001321249">
    <property type="component" value="Unassembled WGS sequence"/>
</dbReference>
<dbReference type="Pfam" id="PF17147">
    <property type="entry name" value="PFOR_II"/>
    <property type="match status" value="1"/>
</dbReference>
<dbReference type="RefSeq" id="WP_342822243.1">
    <property type="nucleotide sequence ID" value="NZ_CP046146.1"/>
</dbReference>
<evidence type="ECO:0000313" key="8">
    <source>
        <dbReference type="Proteomes" id="UP001219901"/>
    </source>
</evidence>
<dbReference type="SUPFAM" id="SSF52922">
    <property type="entry name" value="TK C-terminal domain-like"/>
    <property type="match status" value="1"/>
</dbReference>
<dbReference type="GO" id="GO:0016903">
    <property type="term" value="F:oxidoreductase activity, acting on the aldehyde or oxo group of donors"/>
    <property type="evidence" value="ECO:0007669"/>
    <property type="project" value="InterPro"/>
</dbReference>
<dbReference type="Pfam" id="PF01558">
    <property type="entry name" value="POR"/>
    <property type="match status" value="1"/>
</dbReference>
<feature type="domain" description="Pyruvate/ketoisovalerate oxidoreductase catalytic" evidence="3">
    <location>
        <begin position="14"/>
        <end position="175"/>
    </location>
</feature>
<dbReference type="SUPFAM" id="SSF53323">
    <property type="entry name" value="Pyruvate-ferredoxin oxidoreductase, PFOR, domain III"/>
    <property type="match status" value="1"/>
</dbReference>
<evidence type="ECO:0000313" key="6">
    <source>
        <dbReference type="EMBL" id="MDG0866320.1"/>
    </source>
</evidence>
<dbReference type="PANTHER" id="PTHR32154:SF20">
    <property type="entry name" value="2-OXOGLUTARATE OXIDOREDUCTASE SUBUNIT KORA"/>
    <property type="match status" value="1"/>
</dbReference>